<dbReference type="EMBL" id="OZ034822">
    <property type="protein sequence ID" value="CAL1412015.1"/>
    <property type="molecule type" value="Genomic_DNA"/>
</dbReference>
<proteinExistence type="predicted"/>
<evidence type="ECO:0000313" key="8">
    <source>
        <dbReference type="Proteomes" id="UP001497516"/>
    </source>
</evidence>
<evidence type="ECO:0000256" key="2">
    <source>
        <dbReference type="ARBA" id="ARBA00022771"/>
    </source>
</evidence>
<keyword evidence="1" id="KW-0479">Metal-binding</keyword>
<evidence type="ECO:0000256" key="4">
    <source>
        <dbReference type="PROSITE-ProRule" id="PRU01343"/>
    </source>
</evidence>
<accession>A0AAV2GRT7</accession>
<keyword evidence="8" id="KW-1185">Reference proteome</keyword>
<keyword evidence="5" id="KW-0472">Membrane</keyword>
<feature type="domain" description="GRF-type" evidence="6">
    <location>
        <begin position="20"/>
        <end position="69"/>
    </location>
</feature>
<keyword evidence="3" id="KW-0862">Zinc</keyword>
<evidence type="ECO:0000256" key="3">
    <source>
        <dbReference type="ARBA" id="ARBA00022833"/>
    </source>
</evidence>
<organism evidence="7 8">
    <name type="scientific">Linum trigynum</name>
    <dbReference type="NCBI Taxonomy" id="586398"/>
    <lineage>
        <taxon>Eukaryota</taxon>
        <taxon>Viridiplantae</taxon>
        <taxon>Streptophyta</taxon>
        <taxon>Embryophyta</taxon>
        <taxon>Tracheophyta</taxon>
        <taxon>Spermatophyta</taxon>
        <taxon>Magnoliopsida</taxon>
        <taxon>eudicotyledons</taxon>
        <taxon>Gunneridae</taxon>
        <taxon>Pentapetalae</taxon>
        <taxon>rosids</taxon>
        <taxon>fabids</taxon>
        <taxon>Malpighiales</taxon>
        <taxon>Linaceae</taxon>
        <taxon>Linum</taxon>
    </lineage>
</organism>
<evidence type="ECO:0000256" key="1">
    <source>
        <dbReference type="ARBA" id="ARBA00022723"/>
    </source>
</evidence>
<dbReference type="Pfam" id="PF06839">
    <property type="entry name" value="Zn_ribbon_GRF"/>
    <property type="match status" value="1"/>
</dbReference>
<dbReference type="InterPro" id="IPR010666">
    <property type="entry name" value="Znf_GRF"/>
</dbReference>
<dbReference type="GO" id="GO:0008270">
    <property type="term" value="F:zinc ion binding"/>
    <property type="evidence" value="ECO:0007669"/>
    <property type="project" value="UniProtKB-KW"/>
</dbReference>
<keyword evidence="5" id="KW-0812">Transmembrane</keyword>
<evidence type="ECO:0000256" key="5">
    <source>
        <dbReference type="SAM" id="Phobius"/>
    </source>
</evidence>
<name>A0AAV2GRT7_9ROSI</name>
<keyword evidence="2 4" id="KW-0863">Zinc-finger</keyword>
<protein>
    <recommendedName>
        <fullName evidence="6">GRF-type domain-containing protein</fullName>
    </recommendedName>
</protein>
<reference evidence="7 8" key="1">
    <citation type="submission" date="2024-04" db="EMBL/GenBank/DDBJ databases">
        <authorList>
            <person name="Fracassetti M."/>
        </authorList>
    </citation>
    <scope>NUCLEOTIDE SEQUENCE [LARGE SCALE GENOMIC DNA]</scope>
</reference>
<gene>
    <name evidence="7" type="ORF">LTRI10_LOCUS51336</name>
</gene>
<feature type="transmembrane region" description="Helical" evidence="5">
    <location>
        <begin position="140"/>
        <end position="162"/>
    </location>
</feature>
<dbReference type="Proteomes" id="UP001497516">
    <property type="component" value="Chromosome 9"/>
</dbReference>
<sequence>MSQRGSSSATNVSRSGTVLCKHNVPAVIKTSGTEYNPGRKFYGCPYWKQNESENLGKKNCRFFRWVEMVGDEMVGDEMEDRKGSMESLICQLEHSLLIAESKAERRKQEKKRLSQDMIVWMKDRETMLAHGRRLNHDVQIIRIMLTILLVVNASFLLVLWGYRSGM</sequence>
<dbReference type="PROSITE" id="PS51999">
    <property type="entry name" value="ZF_GRF"/>
    <property type="match status" value="1"/>
</dbReference>
<evidence type="ECO:0000313" key="7">
    <source>
        <dbReference type="EMBL" id="CAL1412015.1"/>
    </source>
</evidence>
<dbReference type="AlphaFoldDB" id="A0AAV2GRT7"/>
<evidence type="ECO:0000259" key="6">
    <source>
        <dbReference type="PROSITE" id="PS51999"/>
    </source>
</evidence>
<dbReference type="PANTHER" id="PTHR33248">
    <property type="entry name" value="ZINC ION-BINDING PROTEIN"/>
    <property type="match status" value="1"/>
</dbReference>
<keyword evidence="5" id="KW-1133">Transmembrane helix</keyword>